<dbReference type="KEGG" id="sgf:HEP81_00231"/>
<dbReference type="PANTHER" id="PTHR30007:SF0">
    <property type="entry name" value="TRANSPOSASE"/>
    <property type="match status" value="1"/>
</dbReference>
<dbReference type="EMBL" id="CP051006">
    <property type="protein sequence ID" value="QNT90568.1"/>
    <property type="molecule type" value="Genomic_DNA"/>
</dbReference>
<evidence type="ECO:0000313" key="1">
    <source>
        <dbReference type="EMBL" id="QNT90568.1"/>
    </source>
</evidence>
<evidence type="ECO:0000313" key="2">
    <source>
        <dbReference type="Proteomes" id="UP000516422"/>
    </source>
</evidence>
<dbReference type="AlphaFoldDB" id="A0A7H1PR88"/>
<proteinExistence type="predicted"/>
<name>A0A7H1PR88_9ACTN</name>
<organism evidence="1 2">
    <name type="scientific">Streptomyces griseofuscus</name>
    <dbReference type="NCBI Taxonomy" id="146922"/>
    <lineage>
        <taxon>Bacteria</taxon>
        <taxon>Bacillati</taxon>
        <taxon>Actinomycetota</taxon>
        <taxon>Actinomycetes</taxon>
        <taxon>Kitasatosporales</taxon>
        <taxon>Streptomycetaceae</taxon>
        <taxon>Streptomyces</taxon>
    </lineage>
</organism>
<gene>
    <name evidence="1" type="ORF">HEP81_00231</name>
</gene>
<dbReference type="PANTHER" id="PTHR30007">
    <property type="entry name" value="PHP DOMAIN PROTEIN"/>
    <property type="match status" value="1"/>
</dbReference>
<sequence length="122" mass="13995">MLVTPVSVTDRDGARELLPQTAGRFRRLARVWADGRHTGHLTDWTGRHLGIFLDIVRRSEVVRGFQPLPRRWVAWVLRGRRLVRDHERRTDTSEAVIRWSMIALMNHPPAAQPHPCAVLPAA</sequence>
<reference evidence="1 2" key="1">
    <citation type="submission" date="2020-04" db="EMBL/GenBank/DDBJ databases">
        <title>Characterization and engineering of Streptomyces griseofuscus DSM40191 as a potential heterologous host for expression of BGCs.</title>
        <authorList>
            <person name="Gren T."/>
            <person name="Whitford C.M."/>
            <person name="Mohite O.S."/>
            <person name="Joergensen T.S."/>
            <person name="Nielsen J.B."/>
            <person name="Lee S.Y."/>
            <person name="Weber T."/>
        </authorList>
    </citation>
    <scope>NUCLEOTIDE SEQUENCE [LARGE SCALE GENOMIC DNA]</scope>
    <source>
        <strain evidence="1 2">DSM 40191</strain>
    </source>
</reference>
<accession>A0A7H1PR88</accession>
<protein>
    <submittedName>
        <fullName evidence="1">Putative transposase</fullName>
    </submittedName>
</protein>
<dbReference type="Proteomes" id="UP000516422">
    <property type="component" value="Chromosome"/>
</dbReference>